<sequence>MCADSDAHHMPQLASRGVHFGHVKCGQPTLSQAHMLLAHLHTQIKDLDKGASQNSDLFSFIYVVPNQRSVIDATDYLKNALVGCRVSRNKVVSQPDTLCVVDYNTVSELKADIITRRTLIVFDLNCGWVTASAVSSLALVLERIKAIFTTQEPSQLAITCLAVSAAPEHAWSGPKIRKEFQVKPQDYICDWRRRPHLQPVVPVVCPDPKGTIQVDWTGDLIIRALTTHPNRTSSFEKLVIVCPVSGWPERDAIVARIRAKCDLAIQNQVQQVFWSPINERVFQRLDTEALSRSDGRRCTIVFVTSDVRFQQPFPSNCQTIYILPQEMDRHGFDRSSSHISKTQSMINYHDFISVLRIGGSCHMVTEIQIACHDNEPIPEGISASDVVQPAWGSEIMSTLINLFQHFTYPSQSLLALPCDGFMTCELASRLFRMGLVHKIPSGGYALTDRGQRLTAQFRRVPASSFAAAFLLSSITPTTSRPMLDAVLHTVGVLLHLDHGRKTLVAFDPKDQGVASQSAGIVVGWARPLVTRGALYTTVAVRDYLAKNFEPKDLEKPIKLPTGTLIKVAHKLYGRISDSVSSLRKLVPPTQSDDGNQVDTDAIEKDVLLVHLYSLVHFTASSTVKAVDVVSGIPFSGLSSKASKDDVGSFAFYMDISVDYGVHVPHGIISVSRTVVHETLKEVFPESKNSGFEELLRCLRTGYPMRLTPMETNRLN</sequence>
<evidence type="ECO:0000313" key="2">
    <source>
        <dbReference type="Proteomes" id="UP001451303"/>
    </source>
</evidence>
<name>A0ABR3DGA0_NEUIN</name>
<reference evidence="1 2" key="1">
    <citation type="submission" date="2023-09" db="EMBL/GenBank/DDBJ databases">
        <title>Multi-omics analysis of a traditional fermented food reveals byproduct-associated fungal strains for waste-to-food upcycling.</title>
        <authorList>
            <consortium name="Lawrence Berkeley National Laboratory"/>
            <person name="Rekdal V.M."/>
            <person name="Villalobos-Escobedo J.M."/>
            <person name="Rodriguez-Valeron N."/>
            <person name="Garcia M.O."/>
            <person name="Vasquez D.P."/>
            <person name="Damayanti I."/>
            <person name="Sorensen P.M."/>
            <person name="Baidoo E.E."/>
            <person name="De Carvalho A.C."/>
            <person name="Riley R."/>
            <person name="Lipzen A."/>
            <person name="He G."/>
            <person name="Yan M."/>
            <person name="Haridas S."/>
            <person name="Daum C."/>
            <person name="Yoshinaga Y."/>
            <person name="Ng V."/>
            <person name="Grigoriev I.V."/>
            <person name="Munk R."/>
            <person name="Nuraida L."/>
            <person name="Wijaya C.H."/>
            <person name="Morales P.-C."/>
            <person name="Keasling J.D."/>
        </authorList>
    </citation>
    <scope>NUCLEOTIDE SEQUENCE [LARGE SCALE GENOMIC DNA]</scope>
    <source>
        <strain evidence="1 2">FGSC 2613</strain>
    </source>
</reference>
<organism evidence="1 2">
    <name type="scientific">Neurospora intermedia</name>
    <dbReference type="NCBI Taxonomy" id="5142"/>
    <lineage>
        <taxon>Eukaryota</taxon>
        <taxon>Fungi</taxon>
        <taxon>Dikarya</taxon>
        <taxon>Ascomycota</taxon>
        <taxon>Pezizomycotina</taxon>
        <taxon>Sordariomycetes</taxon>
        <taxon>Sordariomycetidae</taxon>
        <taxon>Sordariales</taxon>
        <taxon>Sordariaceae</taxon>
        <taxon>Neurospora</taxon>
    </lineage>
</organism>
<comment type="caution">
    <text evidence="1">The sequence shown here is derived from an EMBL/GenBank/DDBJ whole genome shotgun (WGS) entry which is preliminary data.</text>
</comment>
<gene>
    <name evidence="1" type="ORF">QR685DRAFT_551919</name>
</gene>
<proteinExistence type="predicted"/>
<dbReference type="Proteomes" id="UP001451303">
    <property type="component" value="Unassembled WGS sequence"/>
</dbReference>
<evidence type="ECO:0000313" key="1">
    <source>
        <dbReference type="EMBL" id="KAL0471298.1"/>
    </source>
</evidence>
<keyword evidence="2" id="KW-1185">Reference proteome</keyword>
<protein>
    <submittedName>
        <fullName evidence="1">Uncharacterized protein</fullName>
    </submittedName>
</protein>
<dbReference type="EMBL" id="JAVLET010000003">
    <property type="protein sequence ID" value="KAL0471298.1"/>
    <property type="molecule type" value="Genomic_DNA"/>
</dbReference>
<accession>A0ABR3DGA0</accession>